<name>A0A645IX46_9ZZZZ</name>
<reference evidence="1" key="1">
    <citation type="submission" date="2019-08" db="EMBL/GenBank/DDBJ databases">
        <authorList>
            <person name="Kucharzyk K."/>
            <person name="Murdoch R.W."/>
            <person name="Higgins S."/>
            <person name="Loffler F."/>
        </authorList>
    </citation>
    <scope>NUCLEOTIDE SEQUENCE</scope>
</reference>
<dbReference type="AlphaFoldDB" id="A0A645IX46"/>
<proteinExistence type="predicted"/>
<dbReference type="EMBL" id="VSSQ01124766">
    <property type="protein sequence ID" value="MPN55470.1"/>
    <property type="molecule type" value="Genomic_DNA"/>
</dbReference>
<sequence length="137" mass="14709">MQVYLIGNSLVGLRQRKRDGRAARRLDDEGRAALLQTLDEIQRLGEVDDGGVGTGAALAAREAFPERHLGTDQEVFIVHCGGDLLDEIVSEAAAIFPRAAVLPFAVVIRTQYLGTEIPVAQLEVNAICACIVRDLGA</sequence>
<comment type="caution">
    <text evidence="1">The sequence shown here is derived from an EMBL/GenBank/DDBJ whole genome shotgun (WGS) entry which is preliminary data.</text>
</comment>
<evidence type="ECO:0000313" key="1">
    <source>
        <dbReference type="EMBL" id="MPN55470.1"/>
    </source>
</evidence>
<organism evidence="1">
    <name type="scientific">bioreactor metagenome</name>
    <dbReference type="NCBI Taxonomy" id="1076179"/>
    <lineage>
        <taxon>unclassified sequences</taxon>
        <taxon>metagenomes</taxon>
        <taxon>ecological metagenomes</taxon>
    </lineage>
</organism>
<accession>A0A645IX46</accession>
<gene>
    <name evidence="1" type="ORF">SDC9_203152</name>
</gene>
<protein>
    <submittedName>
        <fullName evidence="1">Uncharacterized protein</fullName>
    </submittedName>
</protein>